<dbReference type="Gene3D" id="2.40.70.10">
    <property type="entry name" value="Acid Proteases"/>
    <property type="match status" value="2"/>
</dbReference>
<dbReference type="InterPro" id="IPR021109">
    <property type="entry name" value="Peptidase_aspartic_dom_sf"/>
</dbReference>
<comment type="caution">
    <text evidence="2">The sequence shown here is derived from an EMBL/GenBank/DDBJ whole genome shotgun (WGS) entry which is preliminary data.</text>
</comment>
<sequence length="396" mass="45041">MSLEDQSSLANTTSTPKFSGPKVSTCNNIRKALRIEVCGEEHLACPDSGSERNIMSARFASENKLRIRQRREDFKRFELGNGKHVYSIGRVRVSTTVPGLSRFRQKKVFYVLAQCPAPLVAGMPFLEEYEILSRHKHLLVDCPSTMSCAPSLLWIGSPRKRLKCTIDGRQLVAAADTGSDLNFISSECAKREGFHIDRRREARRRIRVGDGNHTETIGQVYIYNISLDWRTPETTALQPTTSMDSESSIPAPEDGLQENTVFVQAVFHVLPGLPCDVILGRHFLLISDAFNLCSSIWKRQTALYKEETLEFNVMIDLGPVQILWNKIRGRKRDSRATNKSLQARHDEHFHAEMYRRSKARDAMLSLPFDERDAAQVEEDLRKEGYKARNATCSYCR</sequence>
<dbReference type="Proteomes" id="UP001629113">
    <property type="component" value="Unassembled WGS sequence"/>
</dbReference>
<evidence type="ECO:0000313" key="2">
    <source>
        <dbReference type="EMBL" id="KAL3418102.1"/>
    </source>
</evidence>
<evidence type="ECO:0000313" key="3">
    <source>
        <dbReference type="Proteomes" id="UP001629113"/>
    </source>
</evidence>
<dbReference type="CDD" id="cd00303">
    <property type="entry name" value="retropepsin_like"/>
    <property type="match status" value="2"/>
</dbReference>
<reference evidence="2 3" key="1">
    <citation type="submission" date="2024-06" db="EMBL/GenBank/DDBJ databases">
        <title>Complete genome of Phlyctema vagabunda strain 19-DSS-EL-015.</title>
        <authorList>
            <person name="Fiorenzani C."/>
        </authorList>
    </citation>
    <scope>NUCLEOTIDE SEQUENCE [LARGE SCALE GENOMIC DNA]</scope>
    <source>
        <strain evidence="2 3">19-DSS-EL-015</strain>
    </source>
</reference>
<evidence type="ECO:0000256" key="1">
    <source>
        <dbReference type="SAM" id="MobiDB-lite"/>
    </source>
</evidence>
<organism evidence="2 3">
    <name type="scientific">Phlyctema vagabunda</name>
    <dbReference type="NCBI Taxonomy" id="108571"/>
    <lineage>
        <taxon>Eukaryota</taxon>
        <taxon>Fungi</taxon>
        <taxon>Dikarya</taxon>
        <taxon>Ascomycota</taxon>
        <taxon>Pezizomycotina</taxon>
        <taxon>Leotiomycetes</taxon>
        <taxon>Helotiales</taxon>
        <taxon>Dermateaceae</taxon>
        <taxon>Phlyctema</taxon>
    </lineage>
</organism>
<protein>
    <submittedName>
        <fullName evidence="2">Uncharacterized protein</fullName>
    </submittedName>
</protein>
<accession>A0ABR4P4I5</accession>
<keyword evidence="3" id="KW-1185">Reference proteome</keyword>
<proteinExistence type="predicted"/>
<gene>
    <name evidence="2" type="ORF">PVAG01_09817</name>
</gene>
<feature type="region of interest" description="Disordered" evidence="1">
    <location>
        <begin position="1"/>
        <end position="21"/>
    </location>
</feature>
<dbReference type="EMBL" id="JBFCZG010000009">
    <property type="protein sequence ID" value="KAL3418102.1"/>
    <property type="molecule type" value="Genomic_DNA"/>
</dbReference>
<name>A0ABR4P4I5_9HELO</name>